<feature type="domain" description="DUF5671" evidence="2">
    <location>
        <begin position="67"/>
        <end position="196"/>
    </location>
</feature>
<accession>A0AAW7XRG3</accession>
<sequence length="208" mass="23484">MSPVDQLAQFTREALLAGQSRDEIATALREAGWAETEVQDALGAWAETDHIPPVPRPRPYVSAKESFFYALMFVALAMTTWHIASLGMELVERFFDESHTYILNRSLRWSIAAIIVFFPLFMLLQRSETRTLHRDQSRRRSVVRKWFGYIALFVSSMALLGDLLSVVYALLNGDLSLVFALKLAVVAAVAGTVFGYYRNAMKDAENDL</sequence>
<keyword evidence="1" id="KW-1133">Transmembrane helix</keyword>
<reference evidence="3" key="1">
    <citation type="submission" date="2023-07" db="EMBL/GenBank/DDBJ databases">
        <title>Genome content predicts the carbon catabolic preferences of heterotrophic bacteria.</title>
        <authorList>
            <person name="Gralka M."/>
        </authorList>
    </citation>
    <scope>NUCLEOTIDE SEQUENCE</scope>
    <source>
        <strain evidence="3">I2M02</strain>
    </source>
</reference>
<feature type="transmembrane region" description="Helical" evidence="1">
    <location>
        <begin position="107"/>
        <end position="125"/>
    </location>
</feature>
<dbReference type="InterPro" id="IPR043728">
    <property type="entry name" value="DUF5671"/>
</dbReference>
<gene>
    <name evidence="3" type="ORF">Q4494_07110</name>
</gene>
<feature type="transmembrane region" description="Helical" evidence="1">
    <location>
        <begin position="146"/>
        <end position="171"/>
    </location>
</feature>
<feature type="transmembrane region" description="Helical" evidence="1">
    <location>
        <begin position="177"/>
        <end position="197"/>
    </location>
</feature>
<evidence type="ECO:0000259" key="2">
    <source>
        <dbReference type="Pfam" id="PF18920"/>
    </source>
</evidence>
<protein>
    <submittedName>
        <fullName evidence="3">DUF5671 domain-containing protein</fullName>
    </submittedName>
</protein>
<dbReference type="RefSeq" id="WP_303482439.1">
    <property type="nucleotide sequence ID" value="NZ_JAUOPJ010000005.1"/>
</dbReference>
<dbReference type="AlphaFoldDB" id="A0AAW7XRG3"/>
<dbReference type="Pfam" id="PF18920">
    <property type="entry name" value="DUF5671"/>
    <property type="match status" value="1"/>
</dbReference>
<keyword evidence="1" id="KW-0472">Membrane</keyword>
<keyword evidence="1" id="KW-0812">Transmembrane</keyword>
<evidence type="ECO:0000313" key="4">
    <source>
        <dbReference type="Proteomes" id="UP001169823"/>
    </source>
</evidence>
<comment type="caution">
    <text evidence="3">The sequence shown here is derived from an EMBL/GenBank/DDBJ whole genome shotgun (WGS) entry which is preliminary data.</text>
</comment>
<dbReference type="Proteomes" id="UP001169823">
    <property type="component" value="Unassembled WGS sequence"/>
</dbReference>
<proteinExistence type="predicted"/>
<feature type="transmembrane region" description="Helical" evidence="1">
    <location>
        <begin position="66"/>
        <end position="87"/>
    </location>
</feature>
<evidence type="ECO:0000313" key="3">
    <source>
        <dbReference type="EMBL" id="MDO6456839.1"/>
    </source>
</evidence>
<dbReference type="EMBL" id="JAUOPJ010000005">
    <property type="protein sequence ID" value="MDO6456839.1"/>
    <property type="molecule type" value="Genomic_DNA"/>
</dbReference>
<evidence type="ECO:0000256" key="1">
    <source>
        <dbReference type="SAM" id="Phobius"/>
    </source>
</evidence>
<name>A0AAW7XRG3_9RHOB</name>
<organism evidence="3 4">
    <name type="scientific">Celeribacter halophilus</name>
    <dbReference type="NCBI Taxonomy" id="576117"/>
    <lineage>
        <taxon>Bacteria</taxon>
        <taxon>Pseudomonadati</taxon>
        <taxon>Pseudomonadota</taxon>
        <taxon>Alphaproteobacteria</taxon>
        <taxon>Rhodobacterales</taxon>
        <taxon>Roseobacteraceae</taxon>
        <taxon>Celeribacter</taxon>
    </lineage>
</organism>